<sequence>MEIGESEEEIHDREKIAKQIAKTSEAIRRKYRALKTGRMEEDIALEKHFRPVVEPLKKLVENTADSFVRMKDEPTNFTRAESYTHPTRRDGDDDDSEIPRKRKRSSLDKKHPTRRDGDDDDDSEIPRKRKCSSTDYDLIMDKAYGVYLGNEGMMLGCKRFETDRNDNILIDGMQYTGTPGLYELIFMKEPDKTTYTETDMQTYKEILLATNVHKVNYKAENRVRGSKGRKYKDPDVYLVEKVLRKRGDEVYVK</sequence>
<feature type="region of interest" description="Disordered" evidence="1">
    <location>
        <begin position="67"/>
        <end position="128"/>
    </location>
</feature>
<dbReference type="Pfam" id="PF26634">
    <property type="entry name" value="DUF8207"/>
    <property type="match status" value="1"/>
</dbReference>
<keyword evidence="4" id="KW-1185">Reference proteome</keyword>
<evidence type="ECO:0000313" key="4">
    <source>
        <dbReference type="Proteomes" id="UP000053097"/>
    </source>
</evidence>
<dbReference type="EMBL" id="KK107463">
    <property type="protein sequence ID" value="EZA50297.1"/>
    <property type="molecule type" value="Genomic_DNA"/>
</dbReference>
<evidence type="ECO:0000259" key="2">
    <source>
        <dbReference type="Pfam" id="PF26634"/>
    </source>
</evidence>
<feature type="compositionally biased region" description="Polar residues" evidence="1">
    <location>
        <begin position="75"/>
        <end position="85"/>
    </location>
</feature>
<dbReference type="OMA" id="IARMNTG"/>
<dbReference type="AlphaFoldDB" id="A0A026W2J2"/>
<name>A0A026W2J2_OOCBI</name>
<feature type="domain" description="DUF8207" evidence="2">
    <location>
        <begin position="140"/>
        <end position="233"/>
    </location>
</feature>
<dbReference type="InterPro" id="IPR058520">
    <property type="entry name" value="DUF8207"/>
</dbReference>
<reference evidence="3 4" key="1">
    <citation type="journal article" date="2014" name="Curr. Biol.">
        <title>The genome of the clonal raider ant Cerapachys biroi.</title>
        <authorList>
            <person name="Oxley P.R."/>
            <person name="Ji L."/>
            <person name="Fetter-Pruneda I."/>
            <person name="McKenzie S.K."/>
            <person name="Li C."/>
            <person name="Hu H."/>
            <person name="Zhang G."/>
            <person name="Kronauer D.J."/>
        </authorList>
    </citation>
    <scope>NUCLEOTIDE SEQUENCE [LARGE SCALE GENOMIC DNA]</scope>
</reference>
<evidence type="ECO:0000256" key="1">
    <source>
        <dbReference type="SAM" id="MobiDB-lite"/>
    </source>
</evidence>
<dbReference type="Proteomes" id="UP000053097">
    <property type="component" value="Unassembled WGS sequence"/>
</dbReference>
<gene>
    <name evidence="3" type="ORF">X777_11283</name>
</gene>
<organism evidence="3 4">
    <name type="scientific">Ooceraea biroi</name>
    <name type="common">Clonal raider ant</name>
    <name type="synonym">Cerapachys biroi</name>
    <dbReference type="NCBI Taxonomy" id="2015173"/>
    <lineage>
        <taxon>Eukaryota</taxon>
        <taxon>Metazoa</taxon>
        <taxon>Ecdysozoa</taxon>
        <taxon>Arthropoda</taxon>
        <taxon>Hexapoda</taxon>
        <taxon>Insecta</taxon>
        <taxon>Pterygota</taxon>
        <taxon>Neoptera</taxon>
        <taxon>Endopterygota</taxon>
        <taxon>Hymenoptera</taxon>
        <taxon>Apocrita</taxon>
        <taxon>Aculeata</taxon>
        <taxon>Formicoidea</taxon>
        <taxon>Formicidae</taxon>
        <taxon>Dorylinae</taxon>
        <taxon>Ooceraea</taxon>
    </lineage>
</organism>
<proteinExistence type="predicted"/>
<dbReference type="PANTHER" id="PTHR35374">
    <property type="entry name" value="CYCLIN-DEPENDENT KINASE 11A-LIKE"/>
    <property type="match status" value="1"/>
</dbReference>
<accession>A0A026W2J2</accession>
<feature type="compositionally biased region" description="Basic and acidic residues" evidence="1">
    <location>
        <begin position="105"/>
        <end position="117"/>
    </location>
</feature>
<protein>
    <recommendedName>
        <fullName evidence="2">DUF8207 domain-containing protein</fullName>
    </recommendedName>
</protein>
<dbReference type="PANTHER" id="PTHR35374:SF1">
    <property type="entry name" value="PROTEIN KINASE DOMAIN-CONTAINING PROTEIN"/>
    <property type="match status" value="1"/>
</dbReference>
<evidence type="ECO:0000313" key="3">
    <source>
        <dbReference type="EMBL" id="EZA50297.1"/>
    </source>
</evidence>